<reference evidence="16 17" key="1">
    <citation type="submission" date="2011-01" db="EMBL/GenBank/DDBJ databases">
        <authorList>
            <person name="Muzny D."/>
            <person name="Qin X."/>
            <person name="Deng J."/>
            <person name="Jiang H."/>
            <person name="Liu Y."/>
            <person name="Qu J."/>
            <person name="Song X.-Z."/>
            <person name="Zhang L."/>
            <person name="Thornton R."/>
            <person name="Coyle M."/>
            <person name="Francisco L."/>
            <person name="Jackson L."/>
            <person name="Javaid M."/>
            <person name="Korchina V."/>
            <person name="Kovar C."/>
            <person name="Mata R."/>
            <person name="Mathew T."/>
            <person name="Ngo R."/>
            <person name="Nguyen L."/>
            <person name="Nguyen N."/>
            <person name="Okwuonu G."/>
            <person name="Ongeri F."/>
            <person name="Pham C."/>
            <person name="Simmons D."/>
            <person name="Wilczek-Boney K."/>
            <person name="Hale W."/>
            <person name="Jakkamsetti A."/>
            <person name="Pham P."/>
            <person name="Ruth R."/>
            <person name="San Lucas F."/>
            <person name="Warren J."/>
            <person name="Zhang J."/>
            <person name="Zhao Z."/>
            <person name="Zhou C."/>
            <person name="Zhu D."/>
            <person name="Lee S."/>
            <person name="Bess C."/>
            <person name="Blankenburg K."/>
            <person name="Forbes L."/>
            <person name="Fu Q."/>
            <person name="Gubbala S."/>
            <person name="Hirani K."/>
            <person name="Jayaseelan J.C."/>
            <person name="Lara F."/>
            <person name="Munidasa M."/>
            <person name="Palculict T."/>
            <person name="Patil S."/>
            <person name="Pu L.-L."/>
            <person name="Saada N."/>
            <person name="Tang L."/>
            <person name="Weissenberger G."/>
            <person name="Zhu Y."/>
            <person name="Hemphill L."/>
            <person name="Shang Y."/>
            <person name="Youmans B."/>
            <person name="Ayvaz T."/>
            <person name="Ross M."/>
            <person name="Santibanez J."/>
            <person name="Aqrawi P."/>
            <person name="Gross S."/>
            <person name="Joshi V."/>
            <person name="Fowler G."/>
            <person name="Nazareth L."/>
            <person name="Reid J."/>
            <person name="Worley K."/>
            <person name="Petrosino J."/>
            <person name="Highlander S."/>
            <person name="Gibbs R."/>
        </authorList>
    </citation>
    <scope>NUCLEOTIDE SEQUENCE [LARGE SCALE GENOMIC DNA]</scope>
    <source>
        <strain evidence="16 17">ATCC 33394</strain>
    </source>
</reference>
<evidence type="ECO:0000256" key="5">
    <source>
        <dbReference type="ARBA" id="ARBA00022475"/>
    </source>
</evidence>
<accession>F0F0N9</accession>
<keyword evidence="8 13" id="KW-0812">Transmembrane</keyword>
<dbReference type="HOGENOM" id="CLU_073546_0_0_4"/>
<keyword evidence="7 12" id="KW-0132">Cell division</keyword>
<evidence type="ECO:0000256" key="3">
    <source>
        <dbReference type="ARBA" id="ARBA00011160"/>
    </source>
</evidence>
<keyword evidence="11 12" id="KW-0131">Cell cycle</keyword>
<evidence type="ECO:0000256" key="1">
    <source>
        <dbReference type="ARBA" id="ARBA00004429"/>
    </source>
</evidence>
<comment type="similarity">
    <text evidence="2 12">Belongs to the ABC-4 integral membrane protein family. FtsX subfamily.</text>
</comment>
<dbReference type="RefSeq" id="WP_003783480.1">
    <property type="nucleotide sequence ID" value="NZ_GL870929.1"/>
</dbReference>
<keyword evidence="9 13" id="KW-1133">Transmembrane helix</keyword>
<evidence type="ECO:0000256" key="12">
    <source>
        <dbReference type="PIRNR" id="PIRNR003097"/>
    </source>
</evidence>
<feature type="transmembrane region" description="Helical" evidence="13">
    <location>
        <begin position="174"/>
        <end position="194"/>
    </location>
</feature>
<dbReference type="Pfam" id="PF02687">
    <property type="entry name" value="FtsX"/>
    <property type="match status" value="1"/>
</dbReference>
<dbReference type="PANTHER" id="PTHR47755">
    <property type="entry name" value="CELL DIVISION PROTEIN FTSX"/>
    <property type="match status" value="1"/>
</dbReference>
<dbReference type="InterPro" id="IPR004513">
    <property type="entry name" value="FtsX"/>
</dbReference>
<comment type="caution">
    <text evidence="16">The sequence shown here is derived from an EMBL/GenBank/DDBJ whole genome shotgun (WGS) entry which is preliminary data.</text>
</comment>
<dbReference type="PIRSF" id="PIRSF003097">
    <property type="entry name" value="FtsX"/>
    <property type="match status" value="1"/>
</dbReference>
<keyword evidence="6 12" id="KW-0997">Cell inner membrane</keyword>
<feature type="domain" description="FtsX extracellular" evidence="15">
    <location>
        <begin position="62"/>
        <end position="152"/>
    </location>
</feature>
<dbReference type="GO" id="GO:0005886">
    <property type="term" value="C:plasma membrane"/>
    <property type="evidence" value="ECO:0007669"/>
    <property type="project" value="UniProtKB-SubCell"/>
</dbReference>
<dbReference type="InterPro" id="IPR003838">
    <property type="entry name" value="ABC3_permease_C"/>
</dbReference>
<dbReference type="PANTHER" id="PTHR47755:SF1">
    <property type="entry name" value="CELL DIVISION PROTEIN FTSX"/>
    <property type="match status" value="1"/>
</dbReference>
<evidence type="ECO:0000259" key="14">
    <source>
        <dbReference type="Pfam" id="PF02687"/>
    </source>
</evidence>
<sequence length="303" mass="34288">MNNYFSLHWESAKRALVYLFRQPVATLLILAMLSIAMTLPLTLYLSVQSGKAVLDKLSDVPQITLYMDLAATQQDVDNVKRILSAEHRVEDVRFVSKADGLAEMQKAMGEQDIVSMLDENPLPDAFIVKPVNNSPEEIAALQNDFVQYPMVETAQLDKEWMQTLYKINQLLNRVFWFLSLTLGLAFVLVAHNTIRLQILSHRDEIEITKLLGAPSSFVRRPFLYQAAWQSLFAGSLSLWLCHVLMTATQPLVNQIFQPYGIVLQWRTFTNSEMGLVMLVVCALGIAGAWLASTQHLLSFQAKR</sequence>
<gene>
    <name evidence="16" type="primary">ftsX</name>
    <name evidence="16" type="ORF">HMPREF9098_1674</name>
</gene>
<evidence type="ECO:0000256" key="4">
    <source>
        <dbReference type="ARBA" id="ARBA00021907"/>
    </source>
</evidence>
<dbReference type="Pfam" id="PF18075">
    <property type="entry name" value="FtsX_ECD"/>
    <property type="match status" value="1"/>
</dbReference>
<dbReference type="STRING" id="888741.HMPREF9098_1674"/>
<keyword evidence="10 12" id="KW-0472">Membrane</keyword>
<evidence type="ECO:0000313" key="17">
    <source>
        <dbReference type="Proteomes" id="UP000004088"/>
    </source>
</evidence>
<organism evidence="16 17">
    <name type="scientific">Kingella denitrificans ATCC 33394</name>
    <dbReference type="NCBI Taxonomy" id="888741"/>
    <lineage>
        <taxon>Bacteria</taxon>
        <taxon>Pseudomonadati</taxon>
        <taxon>Pseudomonadota</taxon>
        <taxon>Betaproteobacteria</taxon>
        <taxon>Neisseriales</taxon>
        <taxon>Neisseriaceae</taxon>
        <taxon>Kingella</taxon>
    </lineage>
</organism>
<dbReference type="Proteomes" id="UP000004088">
    <property type="component" value="Unassembled WGS sequence"/>
</dbReference>
<evidence type="ECO:0000313" key="16">
    <source>
        <dbReference type="EMBL" id="EGC16871.1"/>
    </source>
</evidence>
<feature type="transmembrane region" description="Helical" evidence="13">
    <location>
        <begin position="231"/>
        <end position="252"/>
    </location>
</feature>
<evidence type="ECO:0000259" key="15">
    <source>
        <dbReference type="Pfam" id="PF18075"/>
    </source>
</evidence>
<comment type="function">
    <text evidence="12">Part of the ABC transporter FtsEX involved in cellular division.</text>
</comment>
<feature type="transmembrane region" description="Helical" evidence="13">
    <location>
        <begin position="273"/>
        <end position="291"/>
    </location>
</feature>
<evidence type="ECO:0000256" key="9">
    <source>
        <dbReference type="ARBA" id="ARBA00022989"/>
    </source>
</evidence>
<evidence type="ECO:0000256" key="10">
    <source>
        <dbReference type="ARBA" id="ARBA00023136"/>
    </source>
</evidence>
<dbReference type="NCBIfam" id="TIGR00439">
    <property type="entry name" value="FtsX_Gneg"/>
    <property type="match status" value="1"/>
</dbReference>
<dbReference type="InterPro" id="IPR040690">
    <property type="entry name" value="FtsX_ECD"/>
</dbReference>
<evidence type="ECO:0000256" key="2">
    <source>
        <dbReference type="ARBA" id="ARBA00007379"/>
    </source>
</evidence>
<evidence type="ECO:0000256" key="7">
    <source>
        <dbReference type="ARBA" id="ARBA00022618"/>
    </source>
</evidence>
<dbReference type="InterPro" id="IPR047590">
    <property type="entry name" value="FtsX_proteobact-type"/>
</dbReference>
<feature type="transmembrane region" description="Helical" evidence="13">
    <location>
        <begin position="24"/>
        <end position="47"/>
    </location>
</feature>
<keyword evidence="5 12" id="KW-1003">Cell membrane</keyword>
<dbReference type="GO" id="GO:0032153">
    <property type="term" value="C:cell division site"/>
    <property type="evidence" value="ECO:0007669"/>
    <property type="project" value="TreeGrafter"/>
</dbReference>
<dbReference type="Gene3D" id="3.30.70.3040">
    <property type="match status" value="1"/>
</dbReference>
<comment type="subcellular location">
    <subcellularLocation>
        <location evidence="1">Cell inner membrane</location>
        <topology evidence="1">Multi-pass membrane protein</topology>
    </subcellularLocation>
</comment>
<dbReference type="EMBL" id="AEWV01000030">
    <property type="protein sequence ID" value="EGC16871.1"/>
    <property type="molecule type" value="Genomic_DNA"/>
</dbReference>
<proteinExistence type="inferred from homology"/>
<dbReference type="AlphaFoldDB" id="F0F0N9"/>
<comment type="subunit">
    <text evidence="3">Forms a membrane-associated complex with FtsE.</text>
</comment>
<dbReference type="GO" id="GO:0051301">
    <property type="term" value="P:cell division"/>
    <property type="evidence" value="ECO:0007669"/>
    <property type="project" value="UniProtKB-KW"/>
</dbReference>
<name>F0F0N9_9NEIS</name>
<feature type="domain" description="ABC3 transporter permease C-terminal" evidence="14">
    <location>
        <begin position="177"/>
        <end position="286"/>
    </location>
</feature>
<evidence type="ECO:0000256" key="8">
    <source>
        <dbReference type="ARBA" id="ARBA00022692"/>
    </source>
</evidence>
<evidence type="ECO:0000256" key="11">
    <source>
        <dbReference type="ARBA" id="ARBA00023306"/>
    </source>
</evidence>
<protein>
    <recommendedName>
        <fullName evidence="4 12">Cell division protein FtsX</fullName>
    </recommendedName>
</protein>
<evidence type="ECO:0000256" key="13">
    <source>
        <dbReference type="SAM" id="Phobius"/>
    </source>
</evidence>
<evidence type="ECO:0000256" key="6">
    <source>
        <dbReference type="ARBA" id="ARBA00022519"/>
    </source>
</evidence>
<keyword evidence="17" id="KW-1185">Reference proteome</keyword>